<keyword evidence="3" id="KW-1185">Reference proteome</keyword>
<evidence type="ECO:0000313" key="2">
    <source>
        <dbReference type="EMBL" id="KAG6435106.1"/>
    </source>
</evidence>
<sequence length="75" mass="8347">MFLVIQPEKKNPSLTPMDWVKFLVSAVVGLVAVIGSVEMPKADLWVMFAILSTVIGYCAKIYFTLSISNPGIYFF</sequence>
<evidence type="ECO:0000313" key="3">
    <source>
        <dbReference type="Proteomes" id="UP000298416"/>
    </source>
</evidence>
<reference evidence="2" key="1">
    <citation type="submission" date="2018-01" db="EMBL/GenBank/DDBJ databases">
        <authorList>
            <person name="Mao J.F."/>
        </authorList>
    </citation>
    <scope>NUCLEOTIDE SEQUENCE</scope>
    <source>
        <strain evidence="2">Huo1</strain>
        <tissue evidence="2">Leaf</tissue>
    </source>
</reference>
<proteinExistence type="predicted"/>
<reference evidence="2" key="2">
    <citation type="submission" date="2020-08" db="EMBL/GenBank/DDBJ databases">
        <title>Plant Genome Project.</title>
        <authorList>
            <person name="Zhang R.-G."/>
        </authorList>
    </citation>
    <scope>NUCLEOTIDE SEQUENCE</scope>
    <source>
        <strain evidence="2">Huo1</strain>
        <tissue evidence="2">Leaf</tissue>
    </source>
</reference>
<dbReference type="EMBL" id="PNBA02000002">
    <property type="protein sequence ID" value="KAG6435106.1"/>
    <property type="molecule type" value="Genomic_DNA"/>
</dbReference>
<evidence type="ECO:0000256" key="1">
    <source>
        <dbReference type="SAM" id="Phobius"/>
    </source>
</evidence>
<feature type="transmembrane region" description="Helical" evidence="1">
    <location>
        <begin position="44"/>
        <end position="65"/>
    </location>
</feature>
<comment type="caution">
    <text evidence="2">The sequence shown here is derived from an EMBL/GenBank/DDBJ whole genome shotgun (WGS) entry which is preliminary data.</text>
</comment>
<keyword evidence="1" id="KW-0812">Transmembrane</keyword>
<dbReference type="Proteomes" id="UP000298416">
    <property type="component" value="Unassembled WGS sequence"/>
</dbReference>
<name>A0A8X8YRX1_SALSN</name>
<keyword evidence="1" id="KW-1133">Transmembrane helix</keyword>
<dbReference type="PANTHER" id="PTHR33645:SF11">
    <property type="entry name" value="AMINOPEPTIDASE (DUF3754)"/>
    <property type="match status" value="1"/>
</dbReference>
<gene>
    <name evidence="2" type="ORF">SASPL_106757</name>
</gene>
<accession>A0A8X8YRX1</accession>
<protein>
    <submittedName>
        <fullName evidence="2">Uncharacterized protein</fullName>
    </submittedName>
</protein>
<keyword evidence="1" id="KW-0472">Membrane</keyword>
<organism evidence="2">
    <name type="scientific">Salvia splendens</name>
    <name type="common">Scarlet sage</name>
    <dbReference type="NCBI Taxonomy" id="180675"/>
    <lineage>
        <taxon>Eukaryota</taxon>
        <taxon>Viridiplantae</taxon>
        <taxon>Streptophyta</taxon>
        <taxon>Embryophyta</taxon>
        <taxon>Tracheophyta</taxon>
        <taxon>Spermatophyta</taxon>
        <taxon>Magnoliopsida</taxon>
        <taxon>eudicotyledons</taxon>
        <taxon>Gunneridae</taxon>
        <taxon>Pentapetalae</taxon>
        <taxon>asterids</taxon>
        <taxon>lamiids</taxon>
        <taxon>Lamiales</taxon>
        <taxon>Lamiaceae</taxon>
        <taxon>Nepetoideae</taxon>
        <taxon>Mentheae</taxon>
        <taxon>Salviinae</taxon>
        <taxon>Salvia</taxon>
        <taxon>Salvia subgen. Calosphace</taxon>
        <taxon>core Calosphace</taxon>
    </lineage>
</organism>
<dbReference type="PANTHER" id="PTHR33645">
    <property type="entry name" value="AMINOPEPTIDASE (DUF3754)"/>
    <property type="match status" value="1"/>
</dbReference>
<dbReference type="AlphaFoldDB" id="A0A8X8YRX1"/>
<feature type="transmembrane region" description="Helical" evidence="1">
    <location>
        <begin position="19"/>
        <end position="37"/>
    </location>
</feature>